<dbReference type="AlphaFoldDB" id="A0A852ZX66"/>
<evidence type="ECO:0000313" key="1">
    <source>
        <dbReference type="EMBL" id="NYI06307.1"/>
    </source>
</evidence>
<proteinExistence type="predicted"/>
<protein>
    <recommendedName>
        <fullName evidence="3">YbdD/YjiX family protein</fullName>
    </recommendedName>
</protein>
<dbReference type="EMBL" id="JACBZD010000001">
    <property type="protein sequence ID" value="NYI06307.1"/>
    <property type="molecule type" value="Genomic_DNA"/>
</dbReference>
<gene>
    <name evidence="1" type="ORF">FHU37_003250</name>
</gene>
<organism evidence="1 2">
    <name type="scientific">Allostreptomyces psammosilenae</name>
    <dbReference type="NCBI Taxonomy" id="1892865"/>
    <lineage>
        <taxon>Bacteria</taxon>
        <taxon>Bacillati</taxon>
        <taxon>Actinomycetota</taxon>
        <taxon>Actinomycetes</taxon>
        <taxon>Kitasatosporales</taxon>
        <taxon>Streptomycetaceae</taxon>
        <taxon>Allostreptomyces</taxon>
    </lineage>
</organism>
<keyword evidence="2" id="KW-1185">Reference proteome</keyword>
<dbReference type="InterPro" id="IPR007423">
    <property type="entry name" value="Sel_put"/>
</dbReference>
<evidence type="ECO:0000313" key="2">
    <source>
        <dbReference type="Proteomes" id="UP000567795"/>
    </source>
</evidence>
<name>A0A852ZX66_9ACTN</name>
<sequence>MNAALTRIGAGARWLLWALREASGENRYARYAARARATGGEDARILTRAEFERHRIAEQEADPRGNFRCC</sequence>
<comment type="caution">
    <text evidence="1">The sequence shown here is derived from an EMBL/GenBank/DDBJ whole genome shotgun (WGS) entry which is preliminary data.</text>
</comment>
<accession>A0A852ZX66</accession>
<evidence type="ECO:0008006" key="3">
    <source>
        <dbReference type="Google" id="ProtNLM"/>
    </source>
</evidence>
<dbReference type="RefSeq" id="WP_179814915.1">
    <property type="nucleotide sequence ID" value="NZ_JACBZD010000001.1"/>
</dbReference>
<reference evidence="1 2" key="1">
    <citation type="submission" date="2020-07" db="EMBL/GenBank/DDBJ databases">
        <title>Sequencing the genomes of 1000 actinobacteria strains.</title>
        <authorList>
            <person name="Klenk H.-P."/>
        </authorList>
    </citation>
    <scope>NUCLEOTIDE SEQUENCE [LARGE SCALE GENOMIC DNA]</scope>
    <source>
        <strain evidence="1 2">DSM 42178</strain>
    </source>
</reference>
<dbReference type="Proteomes" id="UP000567795">
    <property type="component" value="Unassembled WGS sequence"/>
</dbReference>
<dbReference type="Pfam" id="PF04328">
    <property type="entry name" value="Sel_put"/>
    <property type="match status" value="1"/>
</dbReference>